<feature type="compositionally biased region" description="Low complexity" evidence="1">
    <location>
        <begin position="220"/>
        <end position="245"/>
    </location>
</feature>
<dbReference type="EMBL" id="JAULSV010000003">
    <property type="protein sequence ID" value="KAK0650039.1"/>
    <property type="molecule type" value="Genomic_DNA"/>
</dbReference>
<feature type="transmembrane region" description="Helical" evidence="2">
    <location>
        <begin position="277"/>
        <end position="300"/>
    </location>
</feature>
<feature type="region of interest" description="Disordered" evidence="1">
    <location>
        <begin position="312"/>
        <end position="367"/>
    </location>
</feature>
<organism evidence="3 4">
    <name type="scientific">Cercophora newfieldiana</name>
    <dbReference type="NCBI Taxonomy" id="92897"/>
    <lineage>
        <taxon>Eukaryota</taxon>
        <taxon>Fungi</taxon>
        <taxon>Dikarya</taxon>
        <taxon>Ascomycota</taxon>
        <taxon>Pezizomycotina</taxon>
        <taxon>Sordariomycetes</taxon>
        <taxon>Sordariomycetidae</taxon>
        <taxon>Sordariales</taxon>
        <taxon>Lasiosphaeriaceae</taxon>
        <taxon>Cercophora</taxon>
    </lineage>
</organism>
<sequence length="367" mass="38020">MSLLIDPCKGDSLACLVRCCGSVSPSPTIHPHTHTGPISIIFKMRPKQMATVLSCASSVDAYALTIPPLTTISPTIRPRQATPTIFSTCGYVDGDPSKPRIAPQGFNCRVDTLNGLWGFCPTTVRAATDCGLGGFCFDAGPCSTGCGRASLRNNPKITTWTCPEADDLESHFCSTASLIFGPDQTYDYVDCARGPGKANYFFSPTAPATVTSTVKPQTLTSVTDRSSATSRATSTPAPTAAATTAYNGGDSGAIGSGQGKDIPAAGEVGRATINTGAIAGGTVGGLAVLLGFVLAMVYLLKTRQVQSEFAGGISAQGDTSRAGDLGEVEQKGELEASAGVPELPLYRPPYQEVHGPSELPSEHHHTS</sequence>
<feature type="region of interest" description="Disordered" evidence="1">
    <location>
        <begin position="220"/>
        <end position="247"/>
    </location>
</feature>
<keyword evidence="4" id="KW-1185">Reference proteome</keyword>
<proteinExistence type="predicted"/>
<keyword evidence="2" id="KW-0472">Membrane</keyword>
<gene>
    <name evidence="3" type="ORF">B0T16DRAFT_411067</name>
</gene>
<name>A0AA39YCC3_9PEZI</name>
<accession>A0AA39YCC3</accession>
<protein>
    <submittedName>
        <fullName evidence="3">Uncharacterized protein</fullName>
    </submittedName>
</protein>
<evidence type="ECO:0000256" key="1">
    <source>
        <dbReference type="SAM" id="MobiDB-lite"/>
    </source>
</evidence>
<dbReference type="Proteomes" id="UP001174936">
    <property type="component" value="Unassembled WGS sequence"/>
</dbReference>
<comment type="caution">
    <text evidence="3">The sequence shown here is derived from an EMBL/GenBank/DDBJ whole genome shotgun (WGS) entry which is preliminary data.</text>
</comment>
<dbReference type="AlphaFoldDB" id="A0AA39YCC3"/>
<keyword evidence="2" id="KW-1133">Transmembrane helix</keyword>
<evidence type="ECO:0000256" key="2">
    <source>
        <dbReference type="SAM" id="Phobius"/>
    </source>
</evidence>
<evidence type="ECO:0000313" key="3">
    <source>
        <dbReference type="EMBL" id="KAK0650039.1"/>
    </source>
</evidence>
<reference evidence="3" key="1">
    <citation type="submission" date="2023-06" db="EMBL/GenBank/DDBJ databases">
        <title>Genome-scale phylogeny and comparative genomics of the fungal order Sordariales.</title>
        <authorList>
            <consortium name="Lawrence Berkeley National Laboratory"/>
            <person name="Hensen N."/>
            <person name="Bonometti L."/>
            <person name="Westerberg I."/>
            <person name="Brannstrom I.O."/>
            <person name="Guillou S."/>
            <person name="Cros-Aarteil S."/>
            <person name="Calhoun S."/>
            <person name="Haridas S."/>
            <person name="Kuo A."/>
            <person name="Mondo S."/>
            <person name="Pangilinan J."/>
            <person name="Riley R."/>
            <person name="Labutti K."/>
            <person name="Andreopoulos B."/>
            <person name="Lipzen A."/>
            <person name="Chen C."/>
            <person name="Yanf M."/>
            <person name="Daum C."/>
            <person name="Ng V."/>
            <person name="Clum A."/>
            <person name="Steindorff A."/>
            <person name="Ohm R."/>
            <person name="Martin F."/>
            <person name="Silar P."/>
            <person name="Natvig D."/>
            <person name="Lalanne C."/>
            <person name="Gautier V."/>
            <person name="Ament-Velasquez S.L."/>
            <person name="Kruys A."/>
            <person name="Hutchinson M.I."/>
            <person name="Powell A.J."/>
            <person name="Barry K."/>
            <person name="Miller A.N."/>
            <person name="Grigoriev I.V."/>
            <person name="Debuchy R."/>
            <person name="Gladieux P."/>
            <person name="Thoren M.H."/>
            <person name="Johannesson H."/>
        </authorList>
    </citation>
    <scope>NUCLEOTIDE SEQUENCE</scope>
    <source>
        <strain evidence="3">SMH2532-1</strain>
    </source>
</reference>
<keyword evidence="2" id="KW-0812">Transmembrane</keyword>
<evidence type="ECO:0000313" key="4">
    <source>
        <dbReference type="Proteomes" id="UP001174936"/>
    </source>
</evidence>